<dbReference type="InterPro" id="IPR027268">
    <property type="entry name" value="Peptidase_M4/M1_CTD_sf"/>
</dbReference>
<evidence type="ECO:0000256" key="3">
    <source>
        <dbReference type="ARBA" id="ARBA00022670"/>
    </source>
</evidence>
<dbReference type="PANTHER" id="PTHR11533">
    <property type="entry name" value="PROTEASE M1 ZINC METALLOPROTEASE"/>
    <property type="match status" value="1"/>
</dbReference>
<keyword evidence="5" id="KW-0378">Hydrolase</keyword>
<keyword evidence="6" id="KW-0862">Zinc</keyword>
<reference evidence="9 10" key="1">
    <citation type="submission" date="2024-04" db="EMBL/GenBank/DDBJ databases">
        <title>Tritrichomonas musculus Genome.</title>
        <authorList>
            <person name="Alves-Ferreira E."/>
            <person name="Grigg M."/>
            <person name="Lorenzi H."/>
            <person name="Galac M."/>
        </authorList>
    </citation>
    <scope>NUCLEOTIDE SEQUENCE [LARGE SCALE GENOMIC DNA]</scope>
    <source>
        <strain evidence="9 10">EAF2021</strain>
    </source>
</reference>
<dbReference type="Pfam" id="PF01433">
    <property type="entry name" value="Peptidase_M1"/>
    <property type="match status" value="1"/>
</dbReference>
<dbReference type="PANTHER" id="PTHR11533:SF299">
    <property type="entry name" value="AMINOPEPTIDASE"/>
    <property type="match status" value="1"/>
</dbReference>
<evidence type="ECO:0000256" key="4">
    <source>
        <dbReference type="ARBA" id="ARBA00022723"/>
    </source>
</evidence>
<evidence type="ECO:0000313" key="10">
    <source>
        <dbReference type="Proteomes" id="UP001470230"/>
    </source>
</evidence>
<dbReference type="InterPro" id="IPR001930">
    <property type="entry name" value="Peptidase_M1"/>
</dbReference>
<comment type="cofactor">
    <cofactor evidence="1">
        <name>Zn(2+)</name>
        <dbReference type="ChEBI" id="CHEBI:29105"/>
    </cofactor>
</comment>
<keyword evidence="10" id="KW-1185">Reference proteome</keyword>
<accession>A0ABR2KNP4</accession>
<sequence length="134" mass="15809">MENYGLITLMDLTEDDENSLFREIIVIHEIIHQWFGDLVSIKYWNSLWLNEGFAQFIEYLILNDYKENFNAFELFSQKEAVSCLKFFKSGNLVPNENEVDFVHLFNSLTYSKGAFVVKMFYDLVGRNGFLDVCF</sequence>
<evidence type="ECO:0000256" key="1">
    <source>
        <dbReference type="ARBA" id="ARBA00001947"/>
    </source>
</evidence>
<feature type="domain" description="Peptidase M1 membrane alanine aminopeptidase" evidence="8">
    <location>
        <begin position="1"/>
        <end position="129"/>
    </location>
</feature>
<dbReference type="SUPFAM" id="SSF55486">
    <property type="entry name" value="Metalloproteases ('zincins'), catalytic domain"/>
    <property type="match status" value="1"/>
</dbReference>
<organism evidence="9 10">
    <name type="scientific">Tritrichomonas musculus</name>
    <dbReference type="NCBI Taxonomy" id="1915356"/>
    <lineage>
        <taxon>Eukaryota</taxon>
        <taxon>Metamonada</taxon>
        <taxon>Parabasalia</taxon>
        <taxon>Tritrichomonadida</taxon>
        <taxon>Tritrichomonadidae</taxon>
        <taxon>Tritrichomonas</taxon>
    </lineage>
</organism>
<dbReference type="InterPro" id="IPR050344">
    <property type="entry name" value="Peptidase_M1_aminopeptidases"/>
</dbReference>
<evidence type="ECO:0000256" key="7">
    <source>
        <dbReference type="ARBA" id="ARBA00023049"/>
    </source>
</evidence>
<comment type="similarity">
    <text evidence="2">Belongs to the peptidase M1 family.</text>
</comment>
<gene>
    <name evidence="9" type="ORF">M9Y10_029842</name>
</gene>
<comment type="caution">
    <text evidence="9">The sequence shown here is derived from an EMBL/GenBank/DDBJ whole genome shotgun (WGS) entry which is preliminary data.</text>
</comment>
<keyword evidence="3" id="KW-0645">Protease</keyword>
<proteinExistence type="inferred from homology"/>
<protein>
    <submittedName>
        <fullName evidence="9">Trf2p</fullName>
    </submittedName>
</protein>
<keyword evidence="4" id="KW-0479">Metal-binding</keyword>
<evidence type="ECO:0000256" key="6">
    <source>
        <dbReference type="ARBA" id="ARBA00022833"/>
    </source>
</evidence>
<evidence type="ECO:0000259" key="8">
    <source>
        <dbReference type="Pfam" id="PF01433"/>
    </source>
</evidence>
<name>A0ABR2KNP4_9EUKA</name>
<evidence type="ECO:0000313" key="9">
    <source>
        <dbReference type="EMBL" id="KAK8892603.1"/>
    </source>
</evidence>
<dbReference type="Gene3D" id="1.10.390.10">
    <property type="entry name" value="Neutral Protease Domain 2"/>
    <property type="match status" value="1"/>
</dbReference>
<evidence type="ECO:0000256" key="5">
    <source>
        <dbReference type="ARBA" id="ARBA00022801"/>
    </source>
</evidence>
<dbReference type="Proteomes" id="UP001470230">
    <property type="component" value="Unassembled WGS sequence"/>
</dbReference>
<dbReference type="PRINTS" id="PR00756">
    <property type="entry name" value="ALADIPTASE"/>
</dbReference>
<dbReference type="EMBL" id="JAPFFF010000004">
    <property type="protein sequence ID" value="KAK8892603.1"/>
    <property type="molecule type" value="Genomic_DNA"/>
</dbReference>
<dbReference type="InterPro" id="IPR014782">
    <property type="entry name" value="Peptidase_M1_dom"/>
</dbReference>
<keyword evidence="7" id="KW-0482">Metalloprotease</keyword>
<evidence type="ECO:0000256" key="2">
    <source>
        <dbReference type="ARBA" id="ARBA00010136"/>
    </source>
</evidence>